<dbReference type="Proteomes" id="UP000030689">
    <property type="component" value="Unassembled WGS sequence"/>
</dbReference>
<organism evidence="1 2">
    <name type="scientific">Eutrema salsugineum</name>
    <name type="common">Saltwater cress</name>
    <name type="synonym">Sisymbrium salsugineum</name>
    <dbReference type="NCBI Taxonomy" id="72664"/>
    <lineage>
        <taxon>Eukaryota</taxon>
        <taxon>Viridiplantae</taxon>
        <taxon>Streptophyta</taxon>
        <taxon>Embryophyta</taxon>
        <taxon>Tracheophyta</taxon>
        <taxon>Spermatophyta</taxon>
        <taxon>Magnoliopsida</taxon>
        <taxon>eudicotyledons</taxon>
        <taxon>Gunneridae</taxon>
        <taxon>Pentapetalae</taxon>
        <taxon>rosids</taxon>
        <taxon>malvids</taxon>
        <taxon>Brassicales</taxon>
        <taxon>Brassicaceae</taxon>
        <taxon>Eutremeae</taxon>
        <taxon>Eutrema</taxon>
    </lineage>
</organism>
<dbReference type="PANTHER" id="PTHR31672">
    <property type="entry name" value="BNACNNG10540D PROTEIN"/>
    <property type="match status" value="1"/>
</dbReference>
<protein>
    <recommendedName>
        <fullName evidence="3">F-box associated domain-containing protein</fullName>
    </recommendedName>
</protein>
<dbReference type="EMBL" id="KI517609">
    <property type="protein sequence ID" value="ESQ37375.1"/>
    <property type="molecule type" value="Genomic_DNA"/>
</dbReference>
<name>V4KHQ4_EUTSA</name>
<proteinExistence type="predicted"/>
<dbReference type="InterPro" id="IPR050796">
    <property type="entry name" value="SCF_F-box_component"/>
</dbReference>
<gene>
    <name evidence="1" type="ORF">EUTSA_v10002950mg</name>
</gene>
<sequence length="221" mass="25643">HWKSTIQSASFKKRHLLHRKQSGDPEPLLVYVYDCLVNDPYIDALRTLVLGPSLSVKIPTPWENKFYNVCNSSCDGLIYLYDSRESSIVIDPTTRWHRTLPPCNYQLVSLKYKNPEPFPGFGKDKINDTYKPVWLYNSDMDHFIGSLLGTRVKTKILSFGLHAETFQIISKTHFVHDSIEKIAMCNLDDRLCVSENKWPNLVIWSLDSDQKTWTKIYSIDL</sequence>
<evidence type="ECO:0008006" key="3">
    <source>
        <dbReference type="Google" id="ProtNLM"/>
    </source>
</evidence>
<dbReference type="AlphaFoldDB" id="V4KHQ4"/>
<evidence type="ECO:0000313" key="2">
    <source>
        <dbReference type="Proteomes" id="UP000030689"/>
    </source>
</evidence>
<feature type="non-terminal residue" evidence="1">
    <location>
        <position position="1"/>
    </location>
</feature>
<keyword evidence="2" id="KW-1185">Reference proteome</keyword>
<dbReference type="PANTHER" id="PTHR31672:SF13">
    <property type="entry name" value="F-BOX PROTEIN CPR30-LIKE"/>
    <property type="match status" value="1"/>
</dbReference>
<dbReference type="Gramene" id="ESQ37375">
    <property type="protein sequence ID" value="ESQ37375"/>
    <property type="gene ID" value="EUTSA_v10002950mg"/>
</dbReference>
<accession>V4KHQ4</accession>
<dbReference type="KEGG" id="eus:EUTSA_v10002950mg"/>
<reference evidence="1 2" key="1">
    <citation type="journal article" date="2013" name="Front. Plant Sci.">
        <title>The Reference Genome of the Halophytic Plant Eutrema salsugineum.</title>
        <authorList>
            <person name="Yang R."/>
            <person name="Jarvis D.E."/>
            <person name="Chen H."/>
            <person name="Beilstein M.A."/>
            <person name="Grimwood J."/>
            <person name="Jenkins J."/>
            <person name="Shu S."/>
            <person name="Prochnik S."/>
            <person name="Xin M."/>
            <person name="Ma C."/>
            <person name="Schmutz J."/>
            <person name="Wing R.A."/>
            <person name="Mitchell-Olds T."/>
            <person name="Schumaker K.S."/>
            <person name="Wang X."/>
        </authorList>
    </citation>
    <scope>NUCLEOTIDE SEQUENCE [LARGE SCALE GENOMIC DNA]</scope>
</reference>
<evidence type="ECO:0000313" key="1">
    <source>
        <dbReference type="EMBL" id="ESQ37375.1"/>
    </source>
</evidence>